<evidence type="ECO:0000313" key="8">
    <source>
        <dbReference type="WBParaSite" id="ACRNAN_scaffold1152.g14589.t1"/>
    </source>
</evidence>
<dbReference type="Proteomes" id="UP000887540">
    <property type="component" value="Unplaced"/>
</dbReference>
<dbReference type="PANTHER" id="PTHR46895">
    <property type="entry name" value="PROTEIN CBG20548-RELATED"/>
    <property type="match status" value="1"/>
</dbReference>
<dbReference type="GO" id="GO:0016020">
    <property type="term" value="C:membrane"/>
    <property type="evidence" value="ECO:0007669"/>
    <property type="project" value="UniProtKB-SubCell"/>
</dbReference>
<feature type="transmembrane region" description="Helical" evidence="5">
    <location>
        <begin position="293"/>
        <end position="318"/>
    </location>
</feature>
<evidence type="ECO:0000256" key="1">
    <source>
        <dbReference type="ARBA" id="ARBA00004370"/>
    </source>
</evidence>
<protein>
    <submittedName>
        <fullName evidence="8">G-protein coupled receptors family 1 profile domain-containing protein</fullName>
    </submittedName>
</protein>
<dbReference type="InterPro" id="IPR000276">
    <property type="entry name" value="GPCR_Rhodpsn"/>
</dbReference>
<comment type="subcellular location">
    <subcellularLocation>
        <location evidence="1">Membrane</location>
    </subcellularLocation>
</comment>
<dbReference type="InterPro" id="IPR019427">
    <property type="entry name" value="7TM_GPCR_serpentine_rcpt_Srw"/>
</dbReference>
<dbReference type="WBParaSite" id="ACRNAN_scaffold1152.g14589.t1">
    <property type="protein sequence ID" value="ACRNAN_scaffold1152.g14589.t1"/>
    <property type="gene ID" value="ACRNAN_scaffold1152.g14589"/>
</dbReference>
<evidence type="ECO:0000256" key="3">
    <source>
        <dbReference type="ARBA" id="ARBA00022989"/>
    </source>
</evidence>
<dbReference type="Pfam" id="PF10324">
    <property type="entry name" value="7TM_GPCR_Srw"/>
    <property type="match status" value="1"/>
</dbReference>
<organism evidence="7 8">
    <name type="scientific">Acrobeloides nanus</name>
    <dbReference type="NCBI Taxonomy" id="290746"/>
    <lineage>
        <taxon>Eukaryota</taxon>
        <taxon>Metazoa</taxon>
        <taxon>Ecdysozoa</taxon>
        <taxon>Nematoda</taxon>
        <taxon>Chromadorea</taxon>
        <taxon>Rhabditida</taxon>
        <taxon>Tylenchina</taxon>
        <taxon>Cephalobomorpha</taxon>
        <taxon>Cephaloboidea</taxon>
        <taxon>Cephalobidae</taxon>
        <taxon>Acrobeloides</taxon>
    </lineage>
</organism>
<dbReference type="SUPFAM" id="SSF81321">
    <property type="entry name" value="Family A G protein-coupled receptor-like"/>
    <property type="match status" value="1"/>
</dbReference>
<sequence>MQMHGTDFEKYLQRYLFPCIAIFGILGNALNLTVLLNRGMRTRANIFLATLAIADMVFLSLLLPNVLANYPVFTFNYYFRLFYFHTKVHLLSFANWSSAVAIWCVIAVCADRLMGIRDPLSVRTLSVGSYKMSLLLCAIVMGPGIFTIYQHFAYICRVRYYCNGTQLYSRCMAVNQDGWFANQTNPYSDSFKQFIDVSIFLNVVLIIIFPIILLTALNMLLLCTLRQRSSHLLIRGEEISRPCVDSMKHHKTEQRVTLTVALIVTMFTITNGPSAIVHLLQTVYESTNTDKQLWYNITLLCSTLVICGKASNFILFCLSSQHFRQRLFSIAKKKVHQKMDRISSRRHSSNGRISVISARKPTPSYRYISHKPSEQSLCLEPLTKIEEDTGTPGDHNSF</sequence>
<feature type="domain" description="G-protein coupled receptors family 1 profile" evidence="6">
    <location>
        <begin position="27"/>
        <end position="316"/>
    </location>
</feature>
<proteinExistence type="predicted"/>
<keyword evidence="7" id="KW-1185">Reference proteome</keyword>
<dbReference type="CDD" id="cd14978">
    <property type="entry name" value="7tmA_FMRFamide_R-like"/>
    <property type="match status" value="1"/>
</dbReference>
<dbReference type="PROSITE" id="PS50262">
    <property type="entry name" value="G_PROTEIN_RECEP_F1_2"/>
    <property type="match status" value="1"/>
</dbReference>
<reference evidence="8" key="1">
    <citation type="submission" date="2022-11" db="UniProtKB">
        <authorList>
            <consortium name="WormBaseParasite"/>
        </authorList>
    </citation>
    <scope>IDENTIFICATION</scope>
</reference>
<evidence type="ECO:0000313" key="7">
    <source>
        <dbReference type="Proteomes" id="UP000887540"/>
    </source>
</evidence>
<feature type="transmembrane region" description="Helical" evidence="5">
    <location>
        <begin position="130"/>
        <end position="149"/>
    </location>
</feature>
<dbReference type="InterPro" id="IPR017452">
    <property type="entry name" value="GPCR_Rhodpsn_7TM"/>
</dbReference>
<name>A0A914CKB3_9BILA</name>
<keyword evidence="3 5" id="KW-1133">Transmembrane helix</keyword>
<dbReference type="Gene3D" id="1.20.1070.10">
    <property type="entry name" value="Rhodopsin 7-helix transmembrane proteins"/>
    <property type="match status" value="1"/>
</dbReference>
<dbReference type="PRINTS" id="PR00237">
    <property type="entry name" value="GPCRRHODOPSN"/>
</dbReference>
<feature type="transmembrane region" description="Helical" evidence="5">
    <location>
        <begin position="15"/>
        <end position="34"/>
    </location>
</feature>
<evidence type="ECO:0000256" key="2">
    <source>
        <dbReference type="ARBA" id="ARBA00022692"/>
    </source>
</evidence>
<keyword evidence="2 5" id="KW-0812">Transmembrane</keyword>
<dbReference type="PANTHER" id="PTHR46895:SF4">
    <property type="entry name" value="G-PROTEIN COUPLED RECEPTORS FAMILY 1 PROFILE DOMAIN-CONTAINING PROTEIN"/>
    <property type="match status" value="1"/>
</dbReference>
<feature type="transmembrane region" description="Helical" evidence="5">
    <location>
        <begin position="256"/>
        <end position="281"/>
    </location>
</feature>
<dbReference type="GO" id="GO:0008528">
    <property type="term" value="F:G protein-coupled peptide receptor activity"/>
    <property type="evidence" value="ECO:0007669"/>
    <property type="project" value="InterPro"/>
</dbReference>
<evidence type="ECO:0000256" key="4">
    <source>
        <dbReference type="ARBA" id="ARBA00023136"/>
    </source>
</evidence>
<feature type="transmembrane region" description="Helical" evidence="5">
    <location>
        <begin position="199"/>
        <end position="225"/>
    </location>
</feature>
<feature type="transmembrane region" description="Helical" evidence="5">
    <location>
        <begin position="46"/>
        <end position="68"/>
    </location>
</feature>
<evidence type="ECO:0000259" key="6">
    <source>
        <dbReference type="PROSITE" id="PS50262"/>
    </source>
</evidence>
<accession>A0A914CKB3</accession>
<dbReference type="AlphaFoldDB" id="A0A914CKB3"/>
<keyword evidence="4 5" id="KW-0472">Membrane</keyword>
<feature type="transmembrane region" description="Helical" evidence="5">
    <location>
        <begin position="88"/>
        <end position="110"/>
    </location>
</feature>
<evidence type="ECO:0000256" key="5">
    <source>
        <dbReference type="SAM" id="Phobius"/>
    </source>
</evidence>